<name>A0A2T0LHQ1_9BACL</name>
<dbReference type="Proteomes" id="UP000237797">
    <property type="component" value="Unassembled WGS sequence"/>
</dbReference>
<evidence type="ECO:0000259" key="3">
    <source>
        <dbReference type="Pfam" id="PF02481"/>
    </source>
</evidence>
<feature type="domain" description="DprA winged helix" evidence="4">
    <location>
        <begin position="298"/>
        <end position="356"/>
    </location>
</feature>
<proteinExistence type="inferred from homology"/>
<gene>
    <name evidence="5" type="ORF">CLV97_104139</name>
</gene>
<evidence type="ECO:0000313" key="5">
    <source>
        <dbReference type="EMBL" id="PRX41899.1"/>
    </source>
</evidence>
<protein>
    <submittedName>
        <fullName evidence="5">DNA processing protein</fullName>
    </submittedName>
</protein>
<dbReference type="InterPro" id="IPR036388">
    <property type="entry name" value="WH-like_DNA-bd_sf"/>
</dbReference>
<comment type="similarity">
    <text evidence="1">Belongs to the DprA/Smf family.</text>
</comment>
<dbReference type="AlphaFoldDB" id="A0A2T0LHQ1"/>
<dbReference type="PANTHER" id="PTHR43022">
    <property type="entry name" value="PROTEIN SMF"/>
    <property type="match status" value="1"/>
</dbReference>
<dbReference type="PANTHER" id="PTHR43022:SF1">
    <property type="entry name" value="PROTEIN SMF"/>
    <property type="match status" value="1"/>
</dbReference>
<dbReference type="OrthoDB" id="9785707at2"/>
<evidence type="ECO:0000256" key="1">
    <source>
        <dbReference type="ARBA" id="ARBA00006525"/>
    </source>
</evidence>
<accession>A0A2T0LHQ1</accession>
<reference evidence="5 6" key="1">
    <citation type="submission" date="2018-03" db="EMBL/GenBank/DDBJ databases">
        <title>Genomic Encyclopedia of Archaeal and Bacterial Type Strains, Phase II (KMG-II): from individual species to whole genera.</title>
        <authorList>
            <person name="Goeker M."/>
        </authorList>
    </citation>
    <scope>NUCLEOTIDE SEQUENCE [LARGE SCALE GENOMIC DNA]</scope>
    <source>
        <strain evidence="5 6">DSM 44946</strain>
    </source>
</reference>
<dbReference type="InterPro" id="IPR003488">
    <property type="entry name" value="DprA"/>
</dbReference>
<keyword evidence="6" id="KW-1185">Reference proteome</keyword>
<dbReference type="RefSeq" id="WP_106344277.1">
    <property type="nucleotide sequence ID" value="NZ_PVNE01000004.1"/>
</dbReference>
<dbReference type="GO" id="GO:0009294">
    <property type="term" value="P:DNA-mediated transformation"/>
    <property type="evidence" value="ECO:0007669"/>
    <property type="project" value="InterPro"/>
</dbReference>
<sequence>MEERDGLIAMHQIQGIGWHTLHKLLEAGWNPAGELTSDLLQHLRDLRVPGSTVERIRGKWNPSFVRRVKEELKRRRIAAVTYFDPEYPEYLKEIAQPPWVLYIKGDLSLLSGVCLAVVGTRNPTHYGRRVARKMAAEIASRGWVVVSGMAAGVDSEAHRGALEANGKTVAVLGTGVDVVYPKHLRGLYAELAEKGAVCSEMPPGTAPRPGLFPQRNRIISGLSVGTLVVEAAERSGALITADFSMEQGREVFAVPGPVTSEKSAGTNRLIQQGAKCVTGVQDILEEFPSLDQSPRAPAESTEPSDLSPEEGLLLSFIRDEPVHIDELREQISLPPGEIHRHLLSLQLKKRIRQLPGSRFVREG</sequence>
<dbReference type="Pfam" id="PF02481">
    <property type="entry name" value="DNA_processg_A"/>
    <property type="match status" value="1"/>
</dbReference>
<dbReference type="EMBL" id="PVNE01000004">
    <property type="protein sequence ID" value="PRX41899.1"/>
    <property type="molecule type" value="Genomic_DNA"/>
</dbReference>
<dbReference type="InterPro" id="IPR041614">
    <property type="entry name" value="DprA_WH"/>
</dbReference>
<dbReference type="Gene3D" id="3.40.50.450">
    <property type="match status" value="1"/>
</dbReference>
<dbReference type="NCBIfam" id="TIGR00732">
    <property type="entry name" value="dprA"/>
    <property type="match status" value="1"/>
</dbReference>
<feature type="region of interest" description="Disordered" evidence="2">
    <location>
        <begin position="287"/>
        <end position="308"/>
    </location>
</feature>
<comment type="caution">
    <text evidence="5">The sequence shown here is derived from an EMBL/GenBank/DDBJ whole genome shotgun (WGS) entry which is preliminary data.</text>
</comment>
<dbReference type="Gene3D" id="1.10.10.10">
    <property type="entry name" value="Winged helix-like DNA-binding domain superfamily/Winged helix DNA-binding domain"/>
    <property type="match status" value="1"/>
</dbReference>
<organism evidence="5 6">
    <name type="scientific">Planifilum fimeticola</name>
    <dbReference type="NCBI Taxonomy" id="201975"/>
    <lineage>
        <taxon>Bacteria</taxon>
        <taxon>Bacillati</taxon>
        <taxon>Bacillota</taxon>
        <taxon>Bacilli</taxon>
        <taxon>Bacillales</taxon>
        <taxon>Thermoactinomycetaceae</taxon>
        <taxon>Planifilum</taxon>
    </lineage>
</organism>
<dbReference type="InterPro" id="IPR057666">
    <property type="entry name" value="DrpA_SLOG"/>
</dbReference>
<evidence type="ECO:0000259" key="4">
    <source>
        <dbReference type="Pfam" id="PF17782"/>
    </source>
</evidence>
<evidence type="ECO:0000313" key="6">
    <source>
        <dbReference type="Proteomes" id="UP000237797"/>
    </source>
</evidence>
<evidence type="ECO:0000256" key="2">
    <source>
        <dbReference type="SAM" id="MobiDB-lite"/>
    </source>
</evidence>
<dbReference type="SUPFAM" id="SSF102405">
    <property type="entry name" value="MCP/YpsA-like"/>
    <property type="match status" value="1"/>
</dbReference>
<feature type="domain" description="Smf/DprA SLOG" evidence="3">
    <location>
        <begin position="80"/>
        <end position="287"/>
    </location>
</feature>
<dbReference type="Pfam" id="PF17782">
    <property type="entry name" value="WHD_DprA"/>
    <property type="match status" value="1"/>
</dbReference>